<dbReference type="InterPro" id="IPR002306">
    <property type="entry name" value="Trp-tRNA-ligase"/>
</dbReference>
<keyword evidence="4" id="KW-0547">Nucleotide-binding</keyword>
<evidence type="ECO:0000256" key="6">
    <source>
        <dbReference type="ARBA" id="ARBA00022917"/>
    </source>
</evidence>
<keyword evidence="7" id="KW-0030">Aminoacyl-tRNA synthetase</keyword>
<dbReference type="GO" id="GO:0005524">
    <property type="term" value="F:ATP binding"/>
    <property type="evidence" value="ECO:0007669"/>
    <property type="project" value="UniProtKB-KW"/>
</dbReference>
<evidence type="ECO:0000256" key="3">
    <source>
        <dbReference type="ARBA" id="ARBA00022598"/>
    </source>
</evidence>
<name>A0A381Z4D5_9ZZZZ</name>
<keyword evidence="5" id="KW-0067">ATP-binding</keyword>
<evidence type="ECO:0000256" key="2">
    <source>
        <dbReference type="ARBA" id="ARBA00013161"/>
    </source>
</evidence>
<dbReference type="InterPro" id="IPR001412">
    <property type="entry name" value="aa-tRNA-synth_I_CS"/>
</dbReference>
<dbReference type="FunFam" id="3.40.50.620:FF:000082">
    <property type="entry name" value="MSW1p Mitochondrial tryptophanyl-tRNA synthetase"/>
    <property type="match status" value="1"/>
</dbReference>
<dbReference type="CDD" id="cd00806">
    <property type="entry name" value="TrpRS_core"/>
    <property type="match status" value="1"/>
</dbReference>
<proteinExistence type="inferred from homology"/>
<dbReference type="PROSITE" id="PS00178">
    <property type="entry name" value="AA_TRNA_LIGASE_I"/>
    <property type="match status" value="1"/>
</dbReference>
<dbReference type="InterPro" id="IPR050203">
    <property type="entry name" value="Trp-tRNA_synthetase"/>
</dbReference>
<dbReference type="GO" id="GO:0004830">
    <property type="term" value="F:tryptophan-tRNA ligase activity"/>
    <property type="evidence" value="ECO:0007669"/>
    <property type="project" value="UniProtKB-EC"/>
</dbReference>
<dbReference type="PANTHER" id="PTHR43766:SF1">
    <property type="entry name" value="TRYPTOPHAN--TRNA LIGASE, MITOCHONDRIAL"/>
    <property type="match status" value="1"/>
</dbReference>
<dbReference type="Pfam" id="PF00579">
    <property type="entry name" value="tRNA-synt_1b"/>
    <property type="match status" value="1"/>
</dbReference>
<dbReference type="Gene3D" id="3.40.50.620">
    <property type="entry name" value="HUPs"/>
    <property type="match status" value="1"/>
</dbReference>
<dbReference type="EC" id="6.1.1.2" evidence="2"/>
<dbReference type="PANTHER" id="PTHR43766">
    <property type="entry name" value="TRYPTOPHAN--TRNA LIGASE, MITOCHONDRIAL"/>
    <property type="match status" value="1"/>
</dbReference>
<comment type="similarity">
    <text evidence="1">Belongs to the class-I aminoacyl-tRNA synthetase family.</text>
</comment>
<dbReference type="PRINTS" id="PR01039">
    <property type="entry name" value="TRNASYNTHTRP"/>
</dbReference>
<dbReference type="InterPro" id="IPR014729">
    <property type="entry name" value="Rossmann-like_a/b/a_fold"/>
</dbReference>
<evidence type="ECO:0000256" key="1">
    <source>
        <dbReference type="ARBA" id="ARBA00005594"/>
    </source>
</evidence>
<dbReference type="InterPro" id="IPR002305">
    <property type="entry name" value="aa-tRNA-synth_Ic"/>
</dbReference>
<feature type="non-terminal residue" evidence="8">
    <location>
        <position position="184"/>
    </location>
</feature>
<evidence type="ECO:0000256" key="4">
    <source>
        <dbReference type="ARBA" id="ARBA00022741"/>
    </source>
</evidence>
<dbReference type="SUPFAM" id="SSF52374">
    <property type="entry name" value="Nucleotidylyl transferase"/>
    <property type="match status" value="1"/>
</dbReference>
<keyword evidence="3" id="KW-0436">Ligase</keyword>
<organism evidence="8">
    <name type="scientific">marine metagenome</name>
    <dbReference type="NCBI Taxonomy" id="408172"/>
    <lineage>
        <taxon>unclassified sequences</taxon>
        <taxon>metagenomes</taxon>
        <taxon>ecological metagenomes</taxon>
    </lineage>
</organism>
<accession>A0A381Z4D5</accession>
<dbReference type="AlphaFoldDB" id="A0A381Z4D5"/>
<dbReference type="EMBL" id="UINC01019757">
    <property type="protein sequence ID" value="SVA83617.1"/>
    <property type="molecule type" value="Genomic_DNA"/>
</dbReference>
<dbReference type="GO" id="GO:0005829">
    <property type="term" value="C:cytosol"/>
    <property type="evidence" value="ECO:0007669"/>
    <property type="project" value="TreeGrafter"/>
</dbReference>
<protein>
    <recommendedName>
        <fullName evidence="2">tryptophan--tRNA ligase</fullName>
        <ecNumber evidence="2">6.1.1.2</ecNumber>
    </recommendedName>
</protein>
<reference evidence="8" key="1">
    <citation type="submission" date="2018-05" db="EMBL/GenBank/DDBJ databases">
        <authorList>
            <person name="Lanie J.A."/>
            <person name="Ng W.-L."/>
            <person name="Kazmierczak K.M."/>
            <person name="Andrzejewski T.M."/>
            <person name="Davidsen T.M."/>
            <person name="Wayne K.J."/>
            <person name="Tettelin H."/>
            <person name="Glass J.I."/>
            <person name="Rusch D."/>
            <person name="Podicherti R."/>
            <person name="Tsui H.-C.T."/>
            <person name="Winkler M.E."/>
        </authorList>
    </citation>
    <scope>NUCLEOTIDE SEQUENCE</scope>
</reference>
<gene>
    <name evidence="8" type="ORF">METZ01_LOCUS136471</name>
</gene>
<dbReference type="GO" id="GO:0006436">
    <property type="term" value="P:tryptophanyl-tRNA aminoacylation"/>
    <property type="evidence" value="ECO:0007669"/>
    <property type="project" value="InterPro"/>
</dbReference>
<keyword evidence="6" id="KW-0648">Protein biosynthesis</keyword>
<evidence type="ECO:0000313" key="8">
    <source>
        <dbReference type="EMBL" id="SVA83617.1"/>
    </source>
</evidence>
<dbReference type="NCBIfam" id="TIGR00233">
    <property type="entry name" value="trpS"/>
    <property type="match status" value="1"/>
</dbReference>
<sequence>MSNKPRVFSGIQPSGEPHLGNYVGAIRNWVDDQERYDNFFCVVDQHAITVPYDPQQLRSSVRQLAAVLIACGIDPERSVLFVQSHVPEHTELAWLLTCSTPLGWLQRMTQFKDKSTGQGESVGSGLLTYPTLMAADILLYQAAIVPVGDDQKQHVELARDIAGRFNNLYGESFVVPEPVIRQVG</sequence>
<evidence type="ECO:0000256" key="7">
    <source>
        <dbReference type="ARBA" id="ARBA00023146"/>
    </source>
</evidence>
<evidence type="ECO:0000256" key="5">
    <source>
        <dbReference type="ARBA" id="ARBA00022840"/>
    </source>
</evidence>